<name>A0A1C0YMQ7_9BACL</name>
<dbReference type="GO" id="GO:0046872">
    <property type="term" value="F:metal ion binding"/>
    <property type="evidence" value="ECO:0007669"/>
    <property type="project" value="UniProtKB-KW"/>
</dbReference>
<proteinExistence type="inferred from homology"/>
<keyword evidence="10" id="KW-1185">Reference proteome</keyword>
<protein>
    <recommendedName>
        <fullName evidence="8">MPN domain-containing protein</fullName>
    </recommendedName>
</protein>
<evidence type="ECO:0000256" key="4">
    <source>
        <dbReference type="ARBA" id="ARBA00022801"/>
    </source>
</evidence>
<dbReference type="AlphaFoldDB" id="A0A1C0YMQ7"/>
<keyword evidence="3" id="KW-0479">Metal-binding</keyword>
<dbReference type="Gene3D" id="3.40.140.10">
    <property type="entry name" value="Cytidine Deaminase, domain 2"/>
    <property type="match status" value="1"/>
</dbReference>
<reference evidence="9 10" key="1">
    <citation type="submission" date="2016-07" db="EMBL/GenBank/DDBJ databases">
        <title>Caryophanon tenue genome sequencing.</title>
        <authorList>
            <person name="Verma A."/>
            <person name="Pal Y."/>
            <person name="Krishnamurthi S."/>
        </authorList>
    </citation>
    <scope>NUCLEOTIDE SEQUENCE [LARGE SCALE GENOMIC DNA]</scope>
    <source>
        <strain evidence="9 10">DSM 14152</strain>
    </source>
</reference>
<evidence type="ECO:0000256" key="3">
    <source>
        <dbReference type="ARBA" id="ARBA00022723"/>
    </source>
</evidence>
<dbReference type="STRING" id="33978.A6M13_00925"/>
<dbReference type="Pfam" id="PF20582">
    <property type="entry name" value="UPF0758_N"/>
    <property type="match status" value="1"/>
</dbReference>
<dbReference type="SUPFAM" id="SSF47781">
    <property type="entry name" value="RuvA domain 2-like"/>
    <property type="match status" value="1"/>
</dbReference>
<dbReference type="InterPro" id="IPR020891">
    <property type="entry name" value="UPF0758_CS"/>
</dbReference>
<organism evidence="9 10">
    <name type="scientific">Caryophanon tenue</name>
    <dbReference type="NCBI Taxonomy" id="33978"/>
    <lineage>
        <taxon>Bacteria</taxon>
        <taxon>Bacillati</taxon>
        <taxon>Bacillota</taxon>
        <taxon>Bacilli</taxon>
        <taxon>Bacillales</taxon>
        <taxon>Caryophanaceae</taxon>
        <taxon>Caryophanon</taxon>
    </lineage>
</organism>
<dbReference type="PANTHER" id="PTHR30471:SF3">
    <property type="entry name" value="UPF0758 PROTEIN YEES-RELATED"/>
    <property type="match status" value="1"/>
</dbReference>
<dbReference type="InterPro" id="IPR025657">
    <property type="entry name" value="RadC_JAB"/>
</dbReference>
<dbReference type="NCBIfam" id="NF000642">
    <property type="entry name" value="PRK00024.1"/>
    <property type="match status" value="1"/>
</dbReference>
<keyword evidence="5" id="KW-0862">Zinc</keyword>
<dbReference type="NCBIfam" id="TIGR00608">
    <property type="entry name" value="radc"/>
    <property type="match status" value="1"/>
</dbReference>
<dbReference type="InterPro" id="IPR001405">
    <property type="entry name" value="UPF0758"/>
</dbReference>
<evidence type="ECO:0000313" key="10">
    <source>
        <dbReference type="Proteomes" id="UP000093199"/>
    </source>
</evidence>
<comment type="similarity">
    <text evidence="1 7">Belongs to the UPF0758 family.</text>
</comment>
<dbReference type="Proteomes" id="UP000093199">
    <property type="component" value="Unassembled WGS sequence"/>
</dbReference>
<dbReference type="PROSITE" id="PS50249">
    <property type="entry name" value="MPN"/>
    <property type="match status" value="1"/>
</dbReference>
<dbReference type="InterPro" id="IPR010994">
    <property type="entry name" value="RuvA_2-like"/>
</dbReference>
<dbReference type="PROSITE" id="PS01302">
    <property type="entry name" value="UPF0758"/>
    <property type="match status" value="1"/>
</dbReference>
<dbReference type="Pfam" id="PF04002">
    <property type="entry name" value="RadC"/>
    <property type="match status" value="1"/>
</dbReference>
<dbReference type="InterPro" id="IPR046778">
    <property type="entry name" value="UPF0758_N"/>
</dbReference>
<dbReference type="EMBL" id="MASJ01000001">
    <property type="protein sequence ID" value="OCS88440.1"/>
    <property type="molecule type" value="Genomic_DNA"/>
</dbReference>
<evidence type="ECO:0000256" key="1">
    <source>
        <dbReference type="ARBA" id="ARBA00010243"/>
    </source>
</evidence>
<accession>A0A1C0YMQ7</accession>
<dbReference type="GO" id="GO:0006508">
    <property type="term" value="P:proteolysis"/>
    <property type="evidence" value="ECO:0007669"/>
    <property type="project" value="UniProtKB-KW"/>
</dbReference>
<evidence type="ECO:0000256" key="6">
    <source>
        <dbReference type="ARBA" id="ARBA00023049"/>
    </source>
</evidence>
<dbReference type="RefSeq" id="WP_066542235.1">
    <property type="nucleotide sequence ID" value="NZ_MASJ01000001.1"/>
</dbReference>
<feature type="domain" description="MPN" evidence="8">
    <location>
        <begin position="107"/>
        <end position="229"/>
    </location>
</feature>
<evidence type="ECO:0000256" key="7">
    <source>
        <dbReference type="RuleBase" id="RU003797"/>
    </source>
</evidence>
<evidence type="ECO:0000256" key="2">
    <source>
        <dbReference type="ARBA" id="ARBA00022670"/>
    </source>
</evidence>
<evidence type="ECO:0000256" key="5">
    <source>
        <dbReference type="ARBA" id="ARBA00022833"/>
    </source>
</evidence>
<keyword evidence="4" id="KW-0378">Hydrolase</keyword>
<dbReference type="OrthoDB" id="9804482at2"/>
<comment type="caution">
    <text evidence="9">The sequence shown here is derived from an EMBL/GenBank/DDBJ whole genome shotgun (WGS) entry which is preliminary data.</text>
</comment>
<sequence>MQHVPLKLTERADIDRPRERFLYQGAASVSNEELIALILRSGTKDEPVLQIASRLMQQLEHIQALKMTTLEELTKTKGIGTIKAVQLLAAVELGKRIASKNPLERYTIRSPADAAAYVMEDLTGLQQEHFLVMYLNVKNHVLHKEVVFIGSLNASLVHPREIFRNAIKRSAASILVAHNHPSGTTTPSPEDLDVTTRLVEVGKLVGIEVVDHLIIGDYDYLSLKEKGYIV</sequence>
<gene>
    <name evidence="9" type="ORF">A6M13_00925</name>
</gene>
<dbReference type="CDD" id="cd08071">
    <property type="entry name" value="MPN_DUF2466"/>
    <property type="match status" value="1"/>
</dbReference>
<keyword evidence="2" id="KW-0645">Protease</keyword>
<evidence type="ECO:0000313" key="9">
    <source>
        <dbReference type="EMBL" id="OCS88440.1"/>
    </source>
</evidence>
<keyword evidence="6" id="KW-0482">Metalloprotease</keyword>
<dbReference type="GO" id="GO:0008237">
    <property type="term" value="F:metallopeptidase activity"/>
    <property type="evidence" value="ECO:0007669"/>
    <property type="project" value="UniProtKB-KW"/>
</dbReference>
<dbReference type="InterPro" id="IPR037518">
    <property type="entry name" value="MPN"/>
</dbReference>
<dbReference type="PANTHER" id="PTHR30471">
    <property type="entry name" value="DNA REPAIR PROTEIN RADC"/>
    <property type="match status" value="1"/>
</dbReference>
<evidence type="ECO:0000259" key="8">
    <source>
        <dbReference type="PROSITE" id="PS50249"/>
    </source>
</evidence>